<accession>A0A1I8AJM6</accession>
<feature type="domain" description="C-type lectin" evidence="4">
    <location>
        <begin position="35"/>
        <end position="151"/>
    </location>
</feature>
<feature type="domain" description="C-type lectin" evidence="4">
    <location>
        <begin position="409"/>
        <end position="536"/>
    </location>
</feature>
<feature type="domain" description="C-type lectin" evidence="4">
    <location>
        <begin position="222"/>
        <end position="343"/>
    </location>
</feature>
<dbReference type="PROSITE" id="PS50041">
    <property type="entry name" value="C_TYPE_LECTIN_2"/>
    <property type="match status" value="4"/>
</dbReference>
<keyword evidence="1" id="KW-1015">Disulfide bond</keyword>
<dbReference type="Gene3D" id="3.10.100.10">
    <property type="entry name" value="Mannose-Binding Protein A, subunit A"/>
    <property type="match status" value="4"/>
</dbReference>
<reference evidence="6" key="1">
    <citation type="submission" date="2016-11" db="UniProtKB">
        <authorList>
            <consortium name="WormBaseParasite"/>
        </authorList>
    </citation>
    <scope>IDENTIFICATION</scope>
</reference>
<evidence type="ECO:0000259" key="4">
    <source>
        <dbReference type="PROSITE" id="PS50041"/>
    </source>
</evidence>
<feature type="region of interest" description="Disordered" evidence="2">
    <location>
        <begin position="550"/>
        <end position="601"/>
    </location>
</feature>
<dbReference type="PANTHER" id="PTHR22803">
    <property type="entry name" value="MANNOSE, PHOSPHOLIPASE, LECTIN RECEPTOR RELATED"/>
    <property type="match status" value="1"/>
</dbReference>
<feature type="signal peptide" evidence="3">
    <location>
        <begin position="1"/>
        <end position="18"/>
    </location>
</feature>
<dbReference type="SMART" id="SM00034">
    <property type="entry name" value="CLECT"/>
    <property type="match status" value="4"/>
</dbReference>
<evidence type="ECO:0000313" key="5">
    <source>
        <dbReference type="Proteomes" id="UP000095287"/>
    </source>
</evidence>
<evidence type="ECO:0000256" key="3">
    <source>
        <dbReference type="SAM" id="SignalP"/>
    </source>
</evidence>
<sequence>MLFSSLLLAAILCSAALAEEPIERVCPPGVVTSSDRSKCFFIVPVLTTFEDAHKTCSNLKLRVASIHRELDNDHLSETAFDRLSDLGIEGSSFWLGAEKKGSWKWLDGSDMVFSNWAEGHPGSDGNCLFVNSTSGLWFSGDCLKKAPYVCESDAVVPTSCPTASPPRTTPATTAAPTATVYTSNTPSSSTSSPTATYWSSKSPSTTQSTPSTPPKPHSWQPLGNYLYAFNPSSKNWNDARSWCASQGADLVSIHSKKENDFVFSVSGGWTWIGAYSPADNNSFVWSDGTALDYTNWAAEDNDGGDTDDGDSTNNLPGYGCVVYTNEKTWNSAMCNSVDGFVCKKKLPRQDASSTPKAVTTTTQVTTTTTEGATTPSLTSTSGPATSTSSAPSTTSLPSTTYTPSVWTPLEGHMYLLSSDKMNWTDAREWCQSQGADLASIHDQAENEFLFALSGGWVWIGAHSPNDDNKFVWSDGSAWNYTDWTGEDDSGDGDYDDYGDYGDGDDNSGSGYDCVVYTNEKSWKSVMCSSLDRFVCKKKAGSEVASTVLPTKASTTVSSTVPPSTTAEPTKTEPTTAFSTVSIPVTSRSDSTSTKSTTSPSPGWHSFRGYQYLINLDHKTWNDARSWCLSHGADLASVHSKKEDKFLSKLWFGKGNTWIGAHSPNGTSTFSWSDGTEWDYAKWAHRACKNPVDSDSCGMSYAGKKWSCGDCEEQHPFLCKKGAQ</sequence>
<name>A0A1I8AJM6_9BILA</name>
<feature type="region of interest" description="Disordered" evidence="2">
    <location>
        <begin position="351"/>
        <end position="402"/>
    </location>
</feature>
<dbReference type="SUPFAM" id="SSF56436">
    <property type="entry name" value="C-type lectin-like"/>
    <property type="match status" value="4"/>
</dbReference>
<dbReference type="InterPro" id="IPR016186">
    <property type="entry name" value="C-type_lectin-like/link_sf"/>
</dbReference>
<feature type="compositionally biased region" description="Low complexity" evidence="2">
    <location>
        <begin position="585"/>
        <end position="600"/>
    </location>
</feature>
<feature type="region of interest" description="Disordered" evidence="2">
    <location>
        <begin position="159"/>
        <end position="217"/>
    </location>
</feature>
<feature type="domain" description="C-type lectin" evidence="4">
    <location>
        <begin position="606"/>
        <end position="719"/>
    </location>
</feature>
<dbReference type="Proteomes" id="UP000095287">
    <property type="component" value="Unplaced"/>
</dbReference>
<organism evidence="5 6">
    <name type="scientific">Steinernema glaseri</name>
    <dbReference type="NCBI Taxonomy" id="37863"/>
    <lineage>
        <taxon>Eukaryota</taxon>
        <taxon>Metazoa</taxon>
        <taxon>Ecdysozoa</taxon>
        <taxon>Nematoda</taxon>
        <taxon>Chromadorea</taxon>
        <taxon>Rhabditida</taxon>
        <taxon>Tylenchina</taxon>
        <taxon>Panagrolaimomorpha</taxon>
        <taxon>Strongyloidoidea</taxon>
        <taxon>Steinernematidae</taxon>
        <taxon>Steinernema</taxon>
    </lineage>
</organism>
<dbReference type="WBParaSite" id="L893_g6147.t1">
    <property type="protein sequence ID" value="L893_g6147.t1"/>
    <property type="gene ID" value="L893_g6147"/>
</dbReference>
<evidence type="ECO:0000256" key="2">
    <source>
        <dbReference type="SAM" id="MobiDB-lite"/>
    </source>
</evidence>
<feature type="compositionally biased region" description="Low complexity" evidence="2">
    <location>
        <begin position="352"/>
        <end position="402"/>
    </location>
</feature>
<dbReference type="InterPro" id="IPR018378">
    <property type="entry name" value="C-type_lectin_CS"/>
</dbReference>
<keyword evidence="5" id="KW-1185">Reference proteome</keyword>
<feature type="compositionally biased region" description="Low complexity" evidence="2">
    <location>
        <begin position="550"/>
        <end position="576"/>
    </location>
</feature>
<protein>
    <submittedName>
        <fullName evidence="6">C-type lectin domain-containing protein</fullName>
    </submittedName>
</protein>
<evidence type="ECO:0000313" key="6">
    <source>
        <dbReference type="WBParaSite" id="L893_g6147.t1"/>
    </source>
</evidence>
<evidence type="ECO:0000256" key="1">
    <source>
        <dbReference type="ARBA" id="ARBA00023157"/>
    </source>
</evidence>
<dbReference type="CDD" id="cd00037">
    <property type="entry name" value="CLECT"/>
    <property type="match status" value="4"/>
</dbReference>
<dbReference type="InterPro" id="IPR050111">
    <property type="entry name" value="C-type_lectin/snaclec_domain"/>
</dbReference>
<dbReference type="Pfam" id="PF00059">
    <property type="entry name" value="Lectin_C"/>
    <property type="match status" value="4"/>
</dbReference>
<dbReference type="InterPro" id="IPR016187">
    <property type="entry name" value="CTDL_fold"/>
</dbReference>
<feature type="chain" id="PRO_5009314807" evidence="3">
    <location>
        <begin position="19"/>
        <end position="723"/>
    </location>
</feature>
<keyword evidence="3" id="KW-0732">Signal</keyword>
<dbReference type="AlphaFoldDB" id="A0A1I8AJM6"/>
<dbReference type="InterPro" id="IPR001304">
    <property type="entry name" value="C-type_lectin-like"/>
</dbReference>
<proteinExistence type="predicted"/>
<dbReference type="PROSITE" id="PS00615">
    <property type="entry name" value="C_TYPE_LECTIN_1"/>
    <property type="match status" value="3"/>
</dbReference>
<feature type="compositionally biased region" description="Low complexity" evidence="2">
    <location>
        <begin position="169"/>
        <end position="210"/>
    </location>
</feature>